<feature type="region of interest" description="Disordered" evidence="2">
    <location>
        <begin position="190"/>
        <end position="284"/>
    </location>
</feature>
<comment type="caution">
    <text evidence="4">The sequence shown here is derived from an EMBL/GenBank/DDBJ whole genome shotgun (WGS) entry which is preliminary data.</text>
</comment>
<dbReference type="PROSITE" id="PS51670">
    <property type="entry name" value="SHKT"/>
    <property type="match status" value="1"/>
</dbReference>
<protein>
    <recommendedName>
        <fullName evidence="3">ShKT domain-containing protein</fullName>
    </recommendedName>
</protein>
<comment type="caution">
    <text evidence="1">Lacks conserved residue(s) required for the propagation of feature annotation.</text>
</comment>
<dbReference type="Proteomes" id="UP001620626">
    <property type="component" value="Unassembled WGS sequence"/>
</dbReference>
<feature type="region of interest" description="Disordered" evidence="2">
    <location>
        <begin position="62"/>
        <end position="134"/>
    </location>
</feature>
<evidence type="ECO:0000256" key="2">
    <source>
        <dbReference type="SAM" id="MobiDB-lite"/>
    </source>
</evidence>
<dbReference type="Pfam" id="PF01549">
    <property type="entry name" value="ShK"/>
    <property type="match status" value="1"/>
</dbReference>
<dbReference type="EMBL" id="JBICBT010001341">
    <property type="protein sequence ID" value="KAL3072198.1"/>
    <property type="molecule type" value="Genomic_DNA"/>
</dbReference>
<keyword evidence="5" id="KW-1185">Reference proteome</keyword>
<organism evidence="4 5">
    <name type="scientific">Heterodera trifolii</name>
    <dbReference type="NCBI Taxonomy" id="157864"/>
    <lineage>
        <taxon>Eukaryota</taxon>
        <taxon>Metazoa</taxon>
        <taxon>Ecdysozoa</taxon>
        <taxon>Nematoda</taxon>
        <taxon>Chromadorea</taxon>
        <taxon>Rhabditida</taxon>
        <taxon>Tylenchina</taxon>
        <taxon>Tylenchomorpha</taxon>
        <taxon>Tylenchoidea</taxon>
        <taxon>Heteroderidae</taxon>
        <taxon>Heteroderinae</taxon>
        <taxon>Heterodera</taxon>
    </lineage>
</organism>
<sequence length="284" mass="31374">MDPKPITDPGSVERTAECADRSANCGALKKNGFCWEIRYVRLIRIQCQHTCGFCENEHGNGAAKKQGKDGIGNQNQGQNIGNDNNGQDGKIVIGLDNTGGQDGNEEYDMKNGGQEWEHGIDVPNGEDQTVNGNRGQELGMFGLDKTEGQAEESHGKMGGQDLDYRNGIDEEWHNNNNNIVDGNDGGTRHGNDGIGITNSQNGNANGQINGQEEQKQAESNFMDKNKKKKKKLLLMKTSDEADLNNPKLLNKVDEHYTKWTFPKRRKPIRNEDESDRSAGEEDKA</sequence>
<reference evidence="4 5" key="1">
    <citation type="submission" date="2024-10" db="EMBL/GenBank/DDBJ databases">
        <authorList>
            <person name="Kim D."/>
        </authorList>
    </citation>
    <scope>NUCLEOTIDE SEQUENCE [LARGE SCALE GENOMIC DNA]</scope>
    <source>
        <strain evidence="4">BH-2024</strain>
    </source>
</reference>
<feature type="compositionally biased region" description="Low complexity" evidence="2">
    <location>
        <begin position="71"/>
        <end position="91"/>
    </location>
</feature>
<evidence type="ECO:0000313" key="5">
    <source>
        <dbReference type="Proteomes" id="UP001620626"/>
    </source>
</evidence>
<accession>A0ABD2IG34</accession>
<gene>
    <name evidence="4" type="ORF">niasHT_036691</name>
</gene>
<dbReference type="AlphaFoldDB" id="A0ABD2IG34"/>
<feature type="compositionally biased region" description="Basic and acidic residues" evidence="2">
    <location>
        <begin position="212"/>
        <end position="224"/>
    </location>
</feature>
<feature type="compositionally biased region" description="Low complexity" evidence="2">
    <location>
        <begin position="198"/>
        <end position="211"/>
    </location>
</feature>
<feature type="domain" description="ShKT" evidence="3">
    <location>
        <begin position="18"/>
        <end position="54"/>
    </location>
</feature>
<dbReference type="SMART" id="SM00254">
    <property type="entry name" value="ShKT"/>
    <property type="match status" value="1"/>
</dbReference>
<dbReference type="Gene3D" id="1.10.10.1940">
    <property type="match status" value="1"/>
</dbReference>
<dbReference type="InterPro" id="IPR003582">
    <property type="entry name" value="ShKT_dom"/>
</dbReference>
<evidence type="ECO:0000259" key="3">
    <source>
        <dbReference type="PROSITE" id="PS51670"/>
    </source>
</evidence>
<feature type="compositionally biased region" description="Basic and acidic residues" evidence="2">
    <location>
        <begin position="268"/>
        <end position="284"/>
    </location>
</feature>
<evidence type="ECO:0000313" key="4">
    <source>
        <dbReference type="EMBL" id="KAL3072198.1"/>
    </source>
</evidence>
<name>A0ABD2IG34_9BILA</name>
<evidence type="ECO:0000256" key="1">
    <source>
        <dbReference type="PROSITE-ProRule" id="PRU01005"/>
    </source>
</evidence>
<proteinExistence type="predicted"/>